<comment type="caution">
    <text evidence="3">The sequence shown here is derived from an EMBL/GenBank/DDBJ whole genome shotgun (WGS) entry which is preliminary data.</text>
</comment>
<accession>A0ABS8G834</accession>
<evidence type="ECO:0000313" key="3">
    <source>
        <dbReference type="EMBL" id="MCC2616742.1"/>
    </source>
</evidence>
<keyword evidence="4" id="KW-1185">Reference proteome</keyword>
<reference evidence="3 4" key="1">
    <citation type="submission" date="2021-10" db="EMBL/GenBank/DDBJ databases">
        <title>Draft genome of Aestuariibacter halophilus JC2043.</title>
        <authorList>
            <person name="Emsley S.A."/>
            <person name="Pfannmuller K.M."/>
            <person name="Ushijima B."/>
            <person name="Saw J.H."/>
            <person name="Videau P."/>
        </authorList>
    </citation>
    <scope>NUCLEOTIDE SEQUENCE [LARGE SCALE GENOMIC DNA]</scope>
    <source>
        <strain evidence="3 4">JC2043</strain>
    </source>
</reference>
<dbReference type="EMBL" id="JAJEWP010000002">
    <property type="protein sequence ID" value="MCC2616742.1"/>
    <property type="molecule type" value="Genomic_DNA"/>
</dbReference>
<dbReference type="PANTHER" id="PTHR45228:SF8">
    <property type="entry name" value="TWO-COMPONENT RESPONSE REGULATOR-RELATED"/>
    <property type="match status" value="1"/>
</dbReference>
<dbReference type="Gene3D" id="1.10.3210.10">
    <property type="entry name" value="Hypothetical protein af1432"/>
    <property type="match status" value="1"/>
</dbReference>
<dbReference type="CDD" id="cd00077">
    <property type="entry name" value="HDc"/>
    <property type="match status" value="1"/>
</dbReference>
<dbReference type="InterPro" id="IPR037522">
    <property type="entry name" value="HD_GYP_dom"/>
</dbReference>
<dbReference type="Proteomes" id="UP001520878">
    <property type="component" value="Unassembled WGS sequence"/>
</dbReference>
<proteinExistence type="predicted"/>
<feature type="region of interest" description="Disordered" evidence="1">
    <location>
        <begin position="434"/>
        <end position="457"/>
    </location>
</feature>
<sequence>MPKAHTVGLNQANVVCISANADTQNWITASFAGTGVTLSVCAPDEQDRLAQQLNTDVAIVDLGTDPTAMLTPLCTLNTLLPHCFVIGLVHGDQAAPLIKVVNQCDLDRFVPLPNKAAVLLKHVANGVQNARLKRENERLETLVHKQNHQLKSMALDLRDKVLQRSRQLYSSLTQLQQHQRAFEQMLYNFISIDPYLDGKRAKDISYTAQQVAKRLGLSDGQIEQLRLAAVLGEIGKLGLDVPLLKRPFNKLTYQQQQGFYAQIQHAEMILSPASHLDDVKAIIRHQFEQVSGSGYPDKLRGKAIPIGARILAAVRDYYWYATGEMTGNKMPHRAIKLEMRQFERLKYDPQVLKALFSQLAEKPRHLDEYALTTDELKPGMVLKSNLYNDEHILVLSEGTVLTEVNIARLKGIEAKHTGLLVLDIRKPETACEAVDSDNETASSSSVQDLSTETPVTA</sequence>
<dbReference type="PROSITE" id="PS51832">
    <property type="entry name" value="HD_GYP"/>
    <property type="match status" value="1"/>
</dbReference>
<feature type="compositionally biased region" description="Polar residues" evidence="1">
    <location>
        <begin position="439"/>
        <end position="457"/>
    </location>
</feature>
<evidence type="ECO:0000259" key="2">
    <source>
        <dbReference type="PROSITE" id="PS51832"/>
    </source>
</evidence>
<organism evidence="3 4">
    <name type="scientific">Fluctibacter halophilus</name>
    <dbReference type="NCBI Taxonomy" id="226011"/>
    <lineage>
        <taxon>Bacteria</taxon>
        <taxon>Pseudomonadati</taxon>
        <taxon>Pseudomonadota</taxon>
        <taxon>Gammaproteobacteria</taxon>
        <taxon>Alteromonadales</taxon>
        <taxon>Alteromonadaceae</taxon>
        <taxon>Fluctibacter</taxon>
    </lineage>
</organism>
<dbReference type="RefSeq" id="WP_229160357.1">
    <property type="nucleotide sequence ID" value="NZ_JAJEWP010000002.1"/>
</dbReference>
<dbReference type="InterPro" id="IPR052020">
    <property type="entry name" value="Cyclic_di-GMP/3'3'-cGAMP_PDE"/>
</dbReference>
<dbReference type="InterPro" id="IPR003607">
    <property type="entry name" value="HD/PDEase_dom"/>
</dbReference>
<evidence type="ECO:0000313" key="4">
    <source>
        <dbReference type="Proteomes" id="UP001520878"/>
    </source>
</evidence>
<dbReference type="PANTHER" id="PTHR45228">
    <property type="entry name" value="CYCLIC DI-GMP PHOSPHODIESTERASE TM_0186-RELATED"/>
    <property type="match status" value="1"/>
</dbReference>
<protein>
    <recommendedName>
        <fullName evidence="2">HD-GYP domain-containing protein</fullName>
    </recommendedName>
</protein>
<name>A0ABS8G834_9ALTE</name>
<gene>
    <name evidence="3" type="ORF">LJ739_10860</name>
</gene>
<dbReference type="Pfam" id="PF13487">
    <property type="entry name" value="HD_5"/>
    <property type="match status" value="1"/>
</dbReference>
<evidence type="ECO:0000256" key="1">
    <source>
        <dbReference type="SAM" id="MobiDB-lite"/>
    </source>
</evidence>
<dbReference type="SUPFAM" id="SSF109604">
    <property type="entry name" value="HD-domain/PDEase-like"/>
    <property type="match status" value="1"/>
</dbReference>
<feature type="domain" description="HD-GYP" evidence="2">
    <location>
        <begin position="175"/>
        <end position="371"/>
    </location>
</feature>